<organism evidence="12 13">
    <name type="scientific">Mycoplasmopsis fermentans (strain ATCC 19989 / NBRC 14854 / NCTC 10117 / PG18)</name>
    <name type="common">Mycoplasma fermentans</name>
    <dbReference type="NCBI Taxonomy" id="496833"/>
    <lineage>
        <taxon>Bacteria</taxon>
        <taxon>Bacillati</taxon>
        <taxon>Mycoplasmatota</taxon>
        <taxon>Mycoplasmoidales</taxon>
        <taxon>Metamycoplasmataceae</taxon>
        <taxon>Mycoplasmopsis</taxon>
    </lineage>
</organism>
<keyword evidence="6" id="KW-0598">Phosphotransferase system</keyword>
<comment type="function">
    <text evidence="8">The phosphoenolpyruvate-dependent sugar phosphotransferase system (sugar PTS), a major carbohydrate active transport system, catalyzes the phosphorylation of incoming sugar substrates concomitantly with their translocation across the cell membrane. The enzyme II UlaABC PTS system is involved in ascorbate transport.</text>
</comment>
<accession>C4XFJ8</accession>
<sequence length="167" mass="18610">MKQDVIMADKLNLLDNLIVNDSIVPHVDVKDWKDAIKKACLPLEKAKVINSKYYDCILESIKKHGPYFILVDGLAMPHASATKDAVFGNGFSLITLKKPIKFEGDEREVKILMGLAAKDGETHTSVAIPQIIAVFEDPQNIEKIAQAKTKEEIINIIKGVDYTKYLS</sequence>
<evidence type="ECO:0000256" key="7">
    <source>
        <dbReference type="ARBA" id="ARBA00022777"/>
    </source>
</evidence>
<name>C4XFJ8_MYCFP</name>
<protein>
    <recommendedName>
        <fullName evidence="9">Ascorbate-specific PTS system EIIA component</fullName>
    </recommendedName>
    <alternativeName>
        <fullName evidence="10">Ascorbate-specific phosphotransferase enzyme IIA component</fullName>
    </alternativeName>
</protein>
<keyword evidence="5" id="KW-0808">Transferase</keyword>
<dbReference type="eggNOG" id="COG1762">
    <property type="taxonomic scope" value="Bacteria"/>
</dbReference>
<dbReference type="PATRIC" id="fig|496833.3.peg.246"/>
<dbReference type="SUPFAM" id="SSF55804">
    <property type="entry name" value="Phoshotransferase/anion transport protein"/>
    <property type="match status" value="1"/>
</dbReference>
<dbReference type="Pfam" id="PF00359">
    <property type="entry name" value="PTS_EIIA_2"/>
    <property type="match status" value="1"/>
</dbReference>
<dbReference type="EMBL" id="AP009608">
    <property type="protein sequence ID" value="BAH69920.1"/>
    <property type="molecule type" value="Genomic_DNA"/>
</dbReference>
<evidence type="ECO:0000313" key="13">
    <source>
        <dbReference type="Proteomes" id="UP000006810"/>
    </source>
</evidence>
<dbReference type="AlphaFoldDB" id="C4XFJ8"/>
<gene>
    <name evidence="12" type="ordered locus">MBIO_0655</name>
</gene>
<dbReference type="PROSITE" id="PS51094">
    <property type="entry name" value="PTS_EIIA_TYPE_2"/>
    <property type="match status" value="1"/>
</dbReference>
<evidence type="ECO:0000256" key="9">
    <source>
        <dbReference type="ARBA" id="ARBA00041175"/>
    </source>
</evidence>
<evidence type="ECO:0000256" key="1">
    <source>
        <dbReference type="ARBA" id="ARBA00004496"/>
    </source>
</evidence>
<dbReference type="PANTHER" id="PTHR36203:SF1">
    <property type="entry name" value="ASCORBATE-SPECIFIC PTS SYSTEM EIIA COMPONENT"/>
    <property type="match status" value="1"/>
</dbReference>
<keyword evidence="7" id="KW-0418">Kinase</keyword>
<feature type="domain" description="PTS EIIA type-2" evidence="11">
    <location>
        <begin position="16"/>
        <end position="160"/>
    </location>
</feature>
<evidence type="ECO:0000313" key="12">
    <source>
        <dbReference type="EMBL" id="BAH69920.1"/>
    </source>
</evidence>
<keyword evidence="2" id="KW-0813">Transport</keyword>
<evidence type="ECO:0000256" key="5">
    <source>
        <dbReference type="ARBA" id="ARBA00022679"/>
    </source>
</evidence>
<evidence type="ECO:0000256" key="3">
    <source>
        <dbReference type="ARBA" id="ARBA00022490"/>
    </source>
</evidence>
<dbReference type="Proteomes" id="UP000006810">
    <property type="component" value="Chromosome"/>
</dbReference>
<dbReference type="GO" id="GO:0005737">
    <property type="term" value="C:cytoplasm"/>
    <property type="evidence" value="ECO:0007669"/>
    <property type="project" value="UniProtKB-SubCell"/>
</dbReference>
<evidence type="ECO:0000256" key="8">
    <source>
        <dbReference type="ARBA" id="ARBA00037387"/>
    </source>
</evidence>
<dbReference type="Gene3D" id="3.40.930.10">
    <property type="entry name" value="Mannitol-specific EII, Chain A"/>
    <property type="match status" value="1"/>
</dbReference>
<evidence type="ECO:0000256" key="4">
    <source>
        <dbReference type="ARBA" id="ARBA00022553"/>
    </source>
</evidence>
<keyword evidence="13" id="KW-1185">Reference proteome</keyword>
<evidence type="ECO:0000256" key="2">
    <source>
        <dbReference type="ARBA" id="ARBA00022448"/>
    </source>
</evidence>
<evidence type="ECO:0000259" key="11">
    <source>
        <dbReference type="PROSITE" id="PS51094"/>
    </source>
</evidence>
<dbReference type="HOGENOM" id="CLU_072531_2_0_14"/>
<dbReference type="GO" id="GO:0009401">
    <property type="term" value="P:phosphoenolpyruvate-dependent sugar phosphotransferase system"/>
    <property type="evidence" value="ECO:0007669"/>
    <property type="project" value="UniProtKB-KW"/>
</dbReference>
<comment type="subcellular location">
    <subcellularLocation>
        <location evidence="1">Cytoplasm</location>
    </subcellularLocation>
</comment>
<dbReference type="KEGG" id="mfp:MBIO_0655"/>
<keyword evidence="3" id="KW-0963">Cytoplasm</keyword>
<keyword evidence="4" id="KW-0597">Phosphoprotein</keyword>
<dbReference type="InterPro" id="IPR051351">
    <property type="entry name" value="Ascorbate-PTS_EIIA_comp"/>
</dbReference>
<dbReference type="InterPro" id="IPR016152">
    <property type="entry name" value="PTrfase/Anion_transptr"/>
</dbReference>
<evidence type="ECO:0000256" key="6">
    <source>
        <dbReference type="ARBA" id="ARBA00022683"/>
    </source>
</evidence>
<dbReference type="InterPro" id="IPR002178">
    <property type="entry name" value="PTS_EIIA_type-2_dom"/>
</dbReference>
<reference evidence="12 13" key="1">
    <citation type="journal article" date="2009" name="Curr. Microbiol.">
        <title>Molecular cloning and expression of a novel cholinephosphotransferase involved in glycoglycerophospholipid biosynthesis of Mycoplasma fermentans.</title>
        <authorList>
            <person name="Ishida N."/>
            <person name="Irikura D."/>
            <person name="Matsuda K."/>
            <person name="Sato S."/>
            <person name="Asano K."/>
        </authorList>
    </citation>
    <scope>NUCLEOTIDE SEQUENCE [LARGE SCALE GENOMIC DNA]</scope>
    <source>
        <strain evidence="13">ATCC 19989 / NBRC 14854 / NCTC 10117 / PG18</strain>
    </source>
</reference>
<dbReference type="GO" id="GO:0016301">
    <property type="term" value="F:kinase activity"/>
    <property type="evidence" value="ECO:0007669"/>
    <property type="project" value="UniProtKB-KW"/>
</dbReference>
<dbReference type="PANTHER" id="PTHR36203">
    <property type="entry name" value="ASCORBATE-SPECIFIC PTS SYSTEM EIIA COMPONENT"/>
    <property type="match status" value="1"/>
</dbReference>
<proteinExistence type="predicted"/>
<evidence type="ECO:0000256" key="10">
    <source>
        <dbReference type="ARBA" id="ARBA00042072"/>
    </source>
</evidence>